<dbReference type="GO" id="GO:0005524">
    <property type="term" value="F:ATP binding"/>
    <property type="evidence" value="ECO:0007669"/>
    <property type="project" value="UniProtKB-KW"/>
</dbReference>
<dbReference type="InterPro" id="IPR003593">
    <property type="entry name" value="AAA+_ATPase"/>
</dbReference>
<dbReference type="PANTHER" id="PTHR42711">
    <property type="entry name" value="ABC TRANSPORTER ATP-BINDING PROTEIN"/>
    <property type="match status" value="1"/>
</dbReference>
<gene>
    <name evidence="7" type="ORF">BRM3_05260</name>
</gene>
<evidence type="ECO:0000313" key="8">
    <source>
        <dbReference type="Proteomes" id="UP001164305"/>
    </source>
</evidence>
<dbReference type="PROSITE" id="PS00211">
    <property type="entry name" value="ABC_TRANSPORTER_1"/>
    <property type="match status" value="1"/>
</dbReference>
<keyword evidence="4 7" id="KW-0067">ATP-binding</keyword>
<proteinExistence type="predicted"/>
<organism evidence="7 8">
    <name type="scientific">Brachybacterium huguangmaarense</name>
    <dbReference type="NCBI Taxonomy" id="1652028"/>
    <lineage>
        <taxon>Bacteria</taxon>
        <taxon>Bacillati</taxon>
        <taxon>Actinomycetota</taxon>
        <taxon>Actinomycetes</taxon>
        <taxon>Micrococcales</taxon>
        <taxon>Dermabacteraceae</taxon>
        <taxon>Brachybacterium</taxon>
    </lineage>
</organism>
<dbReference type="SMART" id="SM00382">
    <property type="entry name" value="AAA"/>
    <property type="match status" value="1"/>
</dbReference>
<dbReference type="PROSITE" id="PS50893">
    <property type="entry name" value="ABC_TRANSPORTER_2"/>
    <property type="match status" value="1"/>
</dbReference>
<comment type="subcellular location">
    <subcellularLocation>
        <location evidence="1">Cell membrane</location>
        <topology evidence="1">Peripheral membrane protein</topology>
    </subcellularLocation>
</comment>
<dbReference type="InterPro" id="IPR027417">
    <property type="entry name" value="P-loop_NTPase"/>
</dbReference>
<keyword evidence="8" id="KW-1185">Reference proteome</keyword>
<reference evidence="7" key="1">
    <citation type="submission" date="2022-10" db="EMBL/GenBank/DDBJ databases">
        <title>Whole-Genome Sequencing of Brachybacterium huguangmaarense BRM-3, Isolated from Betula schmidtii.</title>
        <authorList>
            <person name="Haam D."/>
        </authorList>
    </citation>
    <scope>NUCLEOTIDE SEQUENCE</scope>
    <source>
        <strain evidence="7">BRM-3</strain>
    </source>
</reference>
<evidence type="ECO:0000313" key="7">
    <source>
        <dbReference type="EMBL" id="UYG17831.1"/>
    </source>
</evidence>
<dbReference type="SUPFAM" id="SSF52540">
    <property type="entry name" value="P-loop containing nucleoside triphosphate hydrolases"/>
    <property type="match status" value="1"/>
</dbReference>
<evidence type="ECO:0000256" key="1">
    <source>
        <dbReference type="ARBA" id="ARBA00004202"/>
    </source>
</evidence>
<dbReference type="InterPro" id="IPR017871">
    <property type="entry name" value="ABC_transporter-like_CS"/>
</dbReference>
<dbReference type="InterPro" id="IPR003439">
    <property type="entry name" value="ABC_transporter-like_ATP-bd"/>
</dbReference>
<keyword evidence="3" id="KW-0547">Nucleotide-binding</keyword>
<dbReference type="PANTHER" id="PTHR42711:SF17">
    <property type="entry name" value="ABC TRANSPORTER ATP-BINDING PROTEIN"/>
    <property type="match status" value="1"/>
</dbReference>
<sequence length="304" mass="31990">MTTNPAPAIELTGLTKRYADVRAVDAVDLTVPRGQMLALLGPNGAGKSTTTEMILGLTTPDAGTVRVCGTTPTDAAQRGLVGAMLQNGALLEETPVRTMLGLVAGVCAHPLPLDDVIERADISALLRRSTSKLSGGEAQRVRFALALLPDPDVILLDEPTVAMDVETRRRFWERMRHVAADGRTIVFATHYLEEADQQAGRVVVMDRGRIVADGTGSDIKSRIGGRAITLAVASPERADGLAALAGVTAVDLLEDGRLRLATSDSDATLRDLFAADGPGATGLVHDIGVTTPTLEDAFLELTSH</sequence>
<dbReference type="Gene3D" id="3.40.50.300">
    <property type="entry name" value="P-loop containing nucleotide triphosphate hydrolases"/>
    <property type="match status" value="1"/>
</dbReference>
<feature type="domain" description="ABC transporter" evidence="6">
    <location>
        <begin position="9"/>
        <end position="232"/>
    </location>
</feature>
<dbReference type="InterPro" id="IPR050763">
    <property type="entry name" value="ABC_transporter_ATP-binding"/>
</dbReference>
<dbReference type="RefSeq" id="WP_263595038.1">
    <property type="nucleotide sequence ID" value="NZ_CP107020.1"/>
</dbReference>
<keyword evidence="2" id="KW-0813">Transport</keyword>
<keyword evidence="5" id="KW-0046">Antibiotic resistance</keyword>
<dbReference type="EMBL" id="CP107020">
    <property type="protein sequence ID" value="UYG17831.1"/>
    <property type="molecule type" value="Genomic_DNA"/>
</dbReference>
<name>A0ABY6G4W1_9MICO</name>
<dbReference type="CDD" id="cd03230">
    <property type="entry name" value="ABC_DR_subfamily_A"/>
    <property type="match status" value="1"/>
</dbReference>
<dbReference type="Pfam" id="PF00005">
    <property type="entry name" value="ABC_tran"/>
    <property type="match status" value="1"/>
</dbReference>
<protein>
    <submittedName>
        <fullName evidence="7">ABC transporter ATP-binding protein</fullName>
    </submittedName>
</protein>
<evidence type="ECO:0000256" key="3">
    <source>
        <dbReference type="ARBA" id="ARBA00022741"/>
    </source>
</evidence>
<evidence type="ECO:0000256" key="5">
    <source>
        <dbReference type="ARBA" id="ARBA00023251"/>
    </source>
</evidence>
<evidence type="ECO:0000256" key="2">
    <source>
        <dbReference type="ARBA" id="ARBA00022448"/>
    </source>
</evidence>
<evidence type="ECO:0000256" key="4">
    <source>
        <dbReference type="ARBA" id="ARBA00022840"/>
    </source>
</evidence>
<dbReference type="Proteomes" id="UP001164305">
    <property type="component" value="Chromosome"/>
</dbReference>
<accession>A0ABY6G4W1</accession>
<evidence type="ECO:0000259" key="6">
    <source>
        <dbReference type="PROSITE" id="PS50893"/>
    </source>
</evidence>